<reference evidence="1 2" key="2">
    <citation type="journal article" date="2010" name="Stand. Genomic Sci.">
        <title>Complete genome sequence of Desulfohalobium retbaense type strain (HR(100)).</title>
        <authorList>
            <person name="Spring S."/>
            <person name="Nolan M."/>
            <person name="Lapidus A."/>
            <person name="Glavina Del Rio T."/>
            <person name="Copeland A."/>
            <person name="Tice H."/>
            <person name="Cheng J.F."/>
            <person name="Lucas S."/>
            <person name="Land M."/>
            <person name="Chen F."/>
            <person name="Bruce D."/>
            <person name="Goodwin L."/>
            <person name="Pitluck S."/>
            <person name="Ivanova N."/>
            <person name="Mavromatis K."/>
            <person name="Mikhailova N."/>
            <person name="Pati A."/>
            <person name="Chen A."/>
            <person name="Palaniappan K."/>
            <person name="Hauser L."/>
            <person name="Chang Y.J."/>
            <person name="Jeffries C.D."/>
            <person name="Munk C."/>
            <person name="Kiss H."/>
            <person name="Chain P."/>
            <person name="Han C."/>
            <person name="Brettin T."/>
            <person name="Detter J.C."/>
            <person name="Schuler E."/>
            <person name="Goker M."/>
            <person name="Rohde M."/>
            <person name="Bristow J."/>
            <person name="Eisen J.A."/>
            <person name="Markowitz V."/>
            <person name="Hugenholtz P."/>
            <person name="Kyrpides N.C."/>
            <person name="Klenk H.P."/>
        </authorList>
    </citation>
    <scope>NUCLEOTIDE SEQUENCE [LARGE SCALE GENOMIC DNA]</scope>
    <source>
        <strain evidence="1 2">DSM 5692</strain>
    </source>
</reference>
<protein>
    <submittedName>
        <fullName evidence="1">Transcriptional regulator, BadM/Rrf2 family</fullName>
    </submittedName>
</protein>
<reference evidence="2" key="1">
    <citation type="submission" date="2009-09" db="EMBL/GenBank/DDBJ databases">
        <title>The complete chromosome of Desulfohalobium retbaense DSM 5692.</title>
        <authorList>
            <consortium name="US DOE Joint Genome Institute (JGI-PGF)"/>
            <person name="Lucas S."/>
            <person name="Copeland A."/>
            <person name="Lapidus A."/>
            <person name="Glavina del Rio T."/>
            <person name="Dalin E."/>
            <person name="Tice H."/>
            <person name="Bruce D."/>
            <person name="Goodwin L."/>
            <person name="Pitluck S."/>
            <person name="Kyrpides N."/>
            <person name="Mavromatis K."/>
            <person name="Ivanova N."/>
            <person name="Mikhailova N."/>
            <person name="Munk A.C."/>
            <person name="Brettin T."/>
            <person name="Detter J.C."/>
            <person name="Han C."/>
            <person name="Tapia R."/>
            <person name="Larimer F."/>
            <person name="Land M."/>
            <person name="Hauser L."/>
            <person name="Markowitz V."/>
            <person name="Cheng J.-F."/>
            <person name="Hugenholtz P."/>
            <person name="Woyke T."/>
            <person name="Wu D."/>
            <person name="Spring S."/>
            <person name="Klenk H.-P."/>
            <person name="Eisen J.A."/>
        </authorList>
    </citation>
    <scope>NUCLEOTIDE SEQUENCE [LARGE SCALE GENOMIC DNA]</scope>
    <source>
        <strain evidence="2">DSM 5692</strain>
    </source>
</reference>
<dbReference type="eggNOG" id="COG1959">
    <property type="taxonomic scope" value="Bacteria"/>
</dbReference>
<dbReference type="InterPro" id="IPR000944">
    <property type="entry name" value="Tscrpt_reg_Rrf2"/>
</dbReference>
<dbReference type="PANTHER" id="PTHR33221">
    <property type="entry name" value="WINGED HELIX-TURN-HELIX TRANSCRIPTIONAL REGULATOR, RRF2 FAMILY"/>
    <property type="match status" value="1"/>
</dbReference>
<dbReference type="Pfam" id="PF02082">
    <property type="entry name" value="Rrf2"/>
    <property type="match status" value="1"/>
</dbReference>
<dbReference type="RefSeq" id="WP_015751316.1">
    <property type="nucleotide sequence ID" value="NC_013223.1"/>
</dbReference>
<dbReference type="GO" id="GO:0003700">
    <property type="term" value="F:DNA-binding transcription factor activity"/>
    <property type="evidence" value="ECO:0007669"/>
    <property type="project" value="TreeGrafter"/>
</dbReference>
<dbReference type="SUPFAM" id="SSF46785">
    <property type="entry name" value="Winged helix' DNA-binding domain"/>
    <property type="match status" value="1"/>
</dbReference>
<dbReference type="KEGG" id="drt:Dret_0867"/>
<accession>C8X161</accession>
<evidence type="ECO:0000313" key="2">
    <source>
        <dbReference type="Proteomes" id="UP000001052"/>
    </source>
</evidence>
<dbReference type="Proteomes" id="UP000001052">
    <property type="component" value="Chromosome"/>
</dbReference>
<dbReference type="PROSITE" id="PS51197">
    <property type="entry name" value="HTH_RRF2_2"/>
    <property type="match status" value="1"/>
</dbReference>
<gene>
    <name evidence="1" type="ordered locus">Dret_0867</name>
</gene>
<evidence type="ECO:0000313" key="1">
    <source>
        <dbReference type="EMBL" id="ACV68158.1"/>
    </source>
</evidence>
<keyword evidence="2" id="KW-1185">Reference proteome</keyword>
<sequence length="153" mass="17183">MKFSTRSRYGLHLLRDIAIHAESGPVSISEIASRHSMSLKYTEKIIRQLRQGGWLSSTLGARGGYQLTRQASAMPLGEIVRYLEDSPLLLDCQKLRPGCPRCGVCLTRSLWQEALEAMYAKLDSFTLADLVRDTQLCPVHDPPSTYCCAPRRQ</sequence>
<dbReference type="HOGENOM" id="CLU_107144_0_1_7"/>
<organism evidence="1 2">
    <name type="scientific">Desulfohalobium retbaense (strain ATCC 49708 / DSM 5692 / JCM 16813 / HR100)</name>
    <dbReference type="NCBI Taxonomy" id="485915"/>
    <lineage>
        <taxon>Bacteria</taxon>
        <taxon>Pseudomonadati</taxon>
        <taxon>Thermodesulfobacteriota</taxon>
        <taxon>Desulfovibrionia</taxon>
        <taxon>Desulfovibrionales</taxon>
        <taxon>Desulfohalobiaceae</taxon>
        <taxon>Desulfohalobium</taxon>
    </lineage>
</organism>
<dbReference type="Gene3D" id="1.10.10.10">
    <property type="entry name" value="Winged helix-like DNA-binding domain superfamily/Winged helix DNA-binding domain"/>
    <property type="match status" value="1"/>
</dbReference>
<dbReference type="AlphaFoldDB" id="C8X161"/>
<name>C8X161_DESRD</name>
<dbReference type="GO" id="GO:0005829">
    <property type="term" value="C:cytosol"/>
    <property type="evidence" value="ECO:0007669"/>
    <property type="project" value="TreeGrafter"/>
</dbReference>
<dbReference type="STRING" id="485915.Dret_0867"/>
<dbReference type="PANTHER" id="PTHR33221:SF15">
    <property type="entry name" value="HTH-TYPE TRANSCRIPTIONAL REGULATOR YWGB-RELATED"/>
    <property type="match status" value="1"/>
</dbReference>
<dbReference type="InterPro" id="IPR036388">
    <property type="entry name" value="WH-like_DNA-bd_sf"/>
</dbReference>
<dbReference type="EMBL" id="CP001734">
    <property type="protein sequence ID" value="ACV68158.1"/>
    <property type="molecule type" value="Genomic_DNA"/>
</dbReference>
<dbReference type="OrthoDB" id="9800519at2"/>
<dbReference type="InterPro" id="IPR036390">
    <property type="entry name" value="WH_DNA-bd_sf"/>
</dbReference>
<proteinExistence type="predicted"/>
<dbReference type="NCBIfam" id="TIGR00738">
    <property type="entry name" value="rrf2_super"/>
    <property type="match status" value="1"/>
</dbReference>